<evidence type="ECO:0000256" key="1">
    <source>
        <dbReference type="SAM" id="MobiDB-lite"/>
    </source>
</evidence>
<feature type="compositionally biased region" description="Polar residues" evidence="1">
    <location>
        <begin position="83"/>
        <end position="93"/>
    </location>
</feature>
<gene>
    <name evidence="3" type="ORF">SERLA73DRAFT_179136</name>
</gene>
<sequence length="101" mass="11528">MVETIVIQIHSYTFLLWWTSLAASVTLGVHSVIRNGSLSNDDAVKGFVAMPQDLRWALRSLNITHAIYSINSDKSSKRKRQQIEQLRTSNRRVQNWPGFDG</sequence>
<keyword evidence="2" id="KW-0472">Membrane</keyword>
<keyword evidence="2" id="KW-1133">Transmembrane helix</keyword>
<keyword evidence="2" id="KW-0812">Transmembrane</keyword>
<accession>F8PTT8</accession>
<dbReference type="HOGENOM" id="CLU_2293405_0_0_1"/>
<evidence type="ECO:0000256" key="2">
    <source>
        <dbReference type="SAM" id="Phobius"/>
    </source>
</evidence>
<dbReference type="InParanoid" id="F8PTT8"/>
<reference evidence="4" key="1">
    <citation type="journal article" date="2011" name="Science">
        <title>The plant cell wall-decomposing machinery underlies the functional diversity of forest fungi.</title>
        <authorList>
            <person name="Eastwood D.C."/>
            <person name="Floudas D."/>
            <person name="Binder M."/>
            <person name="Majcherczyk A."/>
            <person name="Schneider P."/>
            <person name="Aerts A."/>
            <person name="Asiegbu F.O."/>
            <person name="Baker S.E."/>
            <person name="Barry K."/>
            <person name="Bendiksby M."/>
            <person name="Blumentritt M."/>
            <person name="Coutinho P.M."/>
            <person name="Cullen D."/>
            <person name="de Vries R.P."/>
            <person name="Gathman A."/>
            <person name="Goodell B."/>
            <person name="Henrissat B."/>
            <person name="Ihrmark K."/>
            <person name="Kauserud H."/>
            <person name="Kohler A."/>
            <person name="LaButti K."/>
            <person name="Lapidus A."/>
            <person name="Lavin J.L."/>
            <person name="Lee Y.-H."/>
            <person name="Lindquist E."/>
            <person name="Lilly W."/>
            <person name="Lucas S."/>
            <person name="Morin E."/>
            <person name="Murat C."/>
            <person name="Oguiza J.A."/>
            <person name="Park J."/>
            <person name="Pisabarro A.G."/>
            <person name="Riley R."/>
            <person name="Rosling A."/>
            <person name="Salamov A."/>
            <person name="Schmidt O."/>
            <person name="Schmutz J."/>
            <person name="Skrede I."/>
            <person name="Stenlid J."/>
            <person name="Wiebenga A."/>
            <person name="Xie X."/>
            <person name="Kuees U."/>
            <person name="Hibbett D.S."/>
            <person name="Hoffmeister D."/>
            <person name="Hoegberg N."/>
            <person name="Martin F."/>
            <person name="Grigoriev I.V."/>
            <person name="Watkinson S.C."/>
        </authorList>
    </citation>
    <scope>NUCLEOTIDE SEQUENCE [LARGE SCALE GENOMIC DNA]</scope>
    <source>
        <strain evidence="4">strain S7.3</strain>
    </source>
</reference>
<dbReference type="EMBL" id="GL945478">
    <property type="protein sequence ID" value="EGO01083.1"/>
    <property type="molecule type" value="Genomic_DNA"/>
</dbReference>
<proteinExistence type="predicted"/>
<feature type="transmembrane region" description="Helical" evidence="2">
    <location>
        <begin position="12"/>
        <end position="33"/>
    </location>
</feature>
<feature type="region of interest" description="Disordered" evidence="1">
    <location>
        <begin position="78"/>
        <end position="101"/>
    </location>
</feature>
<name>F8PTT8_SERL3</name>
<evidence type="ECO:0000313" key="4">
    <source>
        <dbReference type="Proteomes" id="UP000008063"/>
    </source>
</evidence>
<dbReference type="AlphaFoldDB" id="F8PTT8"/>
<protein>
    <submittedName>
        <fullName evidence="3">Uncharacterized protein</fullName>
    </submittedName>
</protein>
<keyword evidence="4" id="KW-1185">Reference proteome</keyword>
<organism evidence="4">
    <name type="scientific">Serpula lacrymans var. lacrymans (strain S7.3)</name>
    <name type="common">Dry rot fungus</name>
    <dbReference type="NCBI Taxonomy" id="936435"/>
    <lineage>
        <taxon>Eukaryota</taxon>
        <taxon>Fungi</taxon>
        <taxon>Dikarya</taxon>
        <taxon>Basidiomycota</taxon>
        <taxon>Agaricomycotina</taxon>
        <taxon>Agaricomycetes</taxon>
        <taxon>Agaricomycetidae</taxon>
        <taxon>Boletales</taxon>
        <taxon>Coniophorineae</taxon>
        <taxon>Serpulaceae</taxon>
        <taxon>Serpula</taxon>
    </lineage>
</organism>
<evidence type="ECO:0000313" key="3">
    <source>
        <dbReference type="EMBL" id="EGO01083.1"/>
    </source>
</evidence>
<dbReference type="Proteomes" id="UP000008063">
    <property type="component" value="Unassembled WGS sequence"/>
</dbReference>